<evidence type="ECO:0000313" key="3">
    <source>
        <dbReference type="Proteomes" id="UP000237105"/>
    </source>
</evidence>
<reference evidence="3" key="1">
    <citation type="submission" date="2016-06" db="EMBL/GenBank/DDBJ databases">
        <title>Parallel loss of symbiosis genes in relatives of nitrogen-fixing non-legume Parasponia.</title>
        <authorList>
            <person name="Van Velzen R."/>
            <person name="Holmer R."/>
            <person name="Bu F."/>
            <person name="Rutten L."/>
            <person name="Van Zeijl A."/>
            <person name="Liu W."/>
            <person name="Santuari L."/>
            <person name="Cao Q."/>
            <person name="Sharma T."/>
            <person name="Shen D."/>
            <person name="Roswanjaya Y."/>
            <person name="Wardhani T."/>
            <person name="Kalhor M.S."/>
            <person name="Jansen J."/>
            <person name="Van den Hoogen J."/>
            <person name="Gungor B."/>
            <person name="Hartog M."/>
            <person name="Hontelez J."/>
            <person name="Verver J."/>
            <person name="Yang W.-C."/>
            <person name="Schijlen E."/>
            <person name="Repin R."/>
            <person name="Schilthuizen M."/>
            <person name="Schranz E."/>
            <person name="Heidstra R."/>
            <person name="Miyata K."/>
            <person name="Fedorova E."/>
            <person name="Kohlen W."/>
            <person name="Bisseling T."/>
            <person name="Smit S."/>
            <person name="Geurts R."/>
        </authorList>
    </citation>
    <scope>NUCLEOTIDE SEQUENCE [LARGE SCALE GENOMIC DNA]</scope>
    <source>
        <strain evidence="3">cv. WU1-14</strain>
    </source>
</reference>
<feature type="compositionally biased region" description="Acidic residues" evidence="1">
    <location>
        <begin position="49"/>
        <end position="65"/>
    </location>
</feature>
<name>A0A2P5CTN2_PARAD</name>
<sequence length="111" mass="11912">MLSMSSSSSTLLSSELSNPRLSVHDINPLTPPPMSSMKPIPRPGSFLGGDDDDDDDDDDEDLMEDVDSKTLGERCGVLSPSPVVVTRVPKPPVVWECLFHGGISLVLLSFS</sequence>
<feature type="compositionally biased region" description="Low complexity" evidence="1">
    <location>
        <begin position="1"/>
        <end position="17"/>
    </location>
</feature>
<protein>
    <submittedName>
        <fullName evidence="2">Uncharacterized protein</fullName>
    </submittedName>
</protein>
<dbReference type="Proteomes" id="UP000237105">
    <property type="component" value="Unassembled WGS sequence"/>
</dbReference>
<proteinExistence type="predicted"/>
<keyword evidence="3" id="KW-1185">Reference proteome</keyword>
<dbReference type="EMBL" id="JXTB01000096">
    <property type="protein sequence ID" value="PON64412.1"/>
    <property type="molecule type" value="Genomic_DNA"/>
</dbReference>
<comment type="caution">
    <text evidence="2">The sequence shown here is derived from an EMBL/GenBank/DDBJ whole genome shotgun (WGS) entry which is preliminary data.</text>
</comment>
<organism evidence="2 3">
    <name type="scientific">Parasponia andersonii</name>
    <name type="common">Sponia andersonii</name>
    <dbReference type="NCBI Taxonomy" id="3476"/>
    <lineage>
        <taxon>Eukaryota</taxon>
        <taxon>Viridiplantae</taxon>
        <taxon>Streptophyta</taxon>
        <taxon>Embryophyta</taxon>
        <taxon>Tracheophyta</taxon>
        <taxon>Spermatophyta</taxon>
        <taxon>Magnoliopsida</taxon>
        <taxon>eudicotyledons</taxon>
        <taxon>Gunneridae</taxon>
        <taxon>Pentapetalae</taxon>
        <taxon>rosids</taxon>
        <taxon>fabids</taxon>
        <taxon>Rosales</taxon>
        <taxon>Cannabaceae</taxon>
        <taxon>Parasponia</taxon>
    </lineage>
</organism>
<evidence type="ECO:0000313" key="2">
    <source>
        <dbReference type="EMBL" id="PON64412.1"/>
    </source>
</evidence>
<accession>A0A2P5CTN2</accession>
<gene>
    <name evidence="2" type="ORF">PanWU01x14_124810</name>
</gene>
<dbReference type="OrthoDB" id="10452489at2759"/>
<evidence type="ECO:0000256" key="1">
    <source>
        <dbReference type="SAM" id="MobiDB-lite"/>
    </source>
</evidence>
<dbReference type="AlphaFoldDB" id="A0A2P5CTN2"/>
<feature type="region of interest" description="Disordered" evidence="1">
    <location>
        <begin position="1"/>
        <end position="65"/>
    </location>
</feature>